<comment type="caution">
    <text evidence="1">The sequence shown here is derived from an EMBL/GenBank/DDBJ whole genome shotgun (WGS) entry which is preliminary data.</text>
</comment>
<sequence length="350" mass="38368">MSDAAFVSTRPNFRVNGETRDDLHDALVGMVVNLPLSGCAHAELTLSNWGRPEGEDDPDFTLADLSLGTEVEILMGEEDDTSLFIGDITAIEEQYGEGAPTLALLLQDGLHKLARTRGSRAFEDMSPNDVISAVASDAGLTPDVNVSTLTSHWHQLNESHLAFLLRLLARFDIALRLENGQLRAKPEQEDPEPVQVDADDNALKIKLLVDVNHQPTLTTVSGFNVADNEETNYEAEQIEPAPAATSAAHQLHELQWGSDESVPHPFARSNAEAEAYAKAHFHRQAKRFVQGSVVCQGEALLHSGREVEITGVSRRLAGRYQVVHCTHRFDNDTGFETHLKVNRADWGANG</sequence>
<organism evidence="1 2">
    <name type="scientific">Marinibactrum halimedae</name>
    <dbReference type="NCBI Taxonomy" id="1444977"/>
    <lineage>
        <taxon>Bacteria</taxon>
        <taxon>Pseudomonadati</taxon>
        <taxon>Pseudomonadota</taxon>
        <taxon>Gammaproteobacteria</taxon>
        <taxon>Cellvibrionales</taxon>
        <taxon>Cellvibrionaceae</taxon>
        <taxon>Marinibactrum</taxon>
    </lineage>
</organism>
<accession>A0AA37WNS2</accession>
<proteinExistence type="predicted"/>
<dbReference type="RefSeq" id="WP_332840163.1">
    <property type="nucleotide sequence ID" value="NZ_BSPD01000091.1"/>
</dbReference>
<dbReference type="Pfam" id="PF05954">
    <property type="entry name" value="Phage_GPD"/>
    <property type="match status" value="1"/>
</dbReference>
<dbReference type="SUPFAM" id="SSF69279">
    <property type="entry name" value="Phage tail proteins"/>
    <property type="match status" value="1"/>
</dbReference>
<dbReference type="Proteomes" id="UP001156870">
    <property type="component" value="Unassembled WGS sequence"/>
</dbReference>
<gene>
    <name evidence="1" type="ORF">GCM10007877_35620</name>
</gene>
<protein>
    <recommendedName>
        <fullName evidence="3">Phage late control D family protein</fullName>
    </recommendedName>
</protein>
<dbReference type="AlphaFoldDB" id="A0AA37WNS2"/>
<reference evidence="1 2" key="1">
    <citation type="journal article" date="2014" name="Int. J. Syst. Evol. Microbiol.">
        <title>Complete genome sequence of Corynebacterium casei LMG S-19264T (=DSM 44701T), isolated from a smear-ripened cheese.</title>
        <authorList>
            <consortium name="US DOE Joint Genome Institute (JGI-PGF)"/>
            <person name="Walter F."/>
            <person name="Albersmeier A."/>
            <person name="Kalinowski J."/>
            <person name="Ruckert C."/>
        </authorList>
    </citation>
    <scope>NUCLEOTIDE SEQUENCE [LARGE SCALE GENOMIC DNA]</scope>
    <source>
        <strain evidence="1 2">NBRC 110095</strain>
    </source>
</reference>
<dbReference type="Gene3D" id="4.10.220.110">
    <property type="match status" value="1"/>
</dbReference>
<dbReference type="EMBL" id="BSPD01000091">
    <property type="protein sequence ID" value="GLS27843.1"/>
    <property type="molecule type" value="Genomic_DNA"/>
</dbReference>
<evidence type="ECO:0000313" key="1">
    <source>
        <dbReference type="EMBL" id="GLS27843.1"/>
    </source>
</evidence>
<keyword evidence="2" id="KW-1185">Reference proteome</keyword>
<evidence type="ECO:0008006" key="3">
    <source>
        <dbReference type="Google" id="ProtNLM"/>
    </source>
</evidence>
<name>A0AA37WNS2_9GAMM</name>
<dbReference type="Gene3D" id="3.55.50.10">
    <property type="entry name" value="Baseplate protein-like domains"/>
    <property type="match status" value="1"/>
</dbReference>
<dbReference type="Gene3D" id="2.30.110.50">
    <property type="match status" value="1"/>
</dbReference>
<evidence type="ECO:0000313" key="2">
    <source>
        <dbReference type="Proteomes" id="UP001156870"/>
    </source>
</evidence>